<keyword evidence="2" id="KW-1185">Reference proteome</keyword>
<dbReference type="Proteomes" id="UP001180020">
    <property type="component" value="Unassembled WGS sequence"/>
</dbReference>
<sequence>MAIVETLREDSTMLQFGRTYMSGFDEAHVELGAVCRQLCVDLGETNSDPARAVEIGNMSIRYEPINKENPPVGAEVVSIESVFTRPS</sequence>
<name>A0AAV9CJD9_ACOCL</name>
<reference evidence="1" key="1">
    <citation type="journal article" date="2023" name="Nat. Commun.">
        <title>Diploid and tetraploid genomes of Acorus and the evolution of monocots.</title>
        <authorList>
            <person name="Ma L."/>
            <person name="Liu K.W."/>
            <person name="Li Z."/>
            <person name="Hsiao Y.Y."/>
            <person name="Qi Y."/>
            <person name="Fu T."/>
            <person name="Tang G.D."/>
            <person name="Zhang D."/>
            <person name="Sun W.H."/>
            <person name="Liu D.K."/>
            <person name="Li Y."/>
            <person name="Chen G.Z."/>
            <person name="Liu X.D."/>
            <person name="Liao X.Y."/>
            <person name="Jiang Y.T."/>
            <person name="Yu X."/>
            <person name="Hao Y."/>
            <person name="Huang J."/>
            <person name="Zhao X.W."/>
            <person name="Ke S."/>
            <person name="Chen Y.Y."/>
            <person name="Wu W.L."/>
            <person name="Hsu J.L."/>
            <person name="Lin Y.F."/>
            <person name="Huang M.D."/>
            <person name="Li C.Y."/>
            <person name="Huang L."/>
            <person name="Wang Z.W."/>
            <person name="Zhao X."/>
            <person name="Zhong W.Y."/>
            <person name="Peng D.H."/>
            <person name="Ahmad S."/>
            <person name="Lan S."/>
            <person name="Zhang J.S."/>
            <person name="Tsai W.C."/>
            <person name="Van de Peer Y."/>
            <person name="Liu Z.J."/>
        </authorList>
    </citation>
    <scope>NUCLEOTIDE SEQUENCE</scope>
    <source>
        <strain evidence="1">CP</strain>
    </source>
</reference>
<dbReference type="AlphaFoldDB" id="A0AAV9CJD9"/>
<protein>
    <submittedName>
        <fullName evidence="1">Uncharacterized protein</fullName>
    </submittedName>
</protein>
<comment type="caution">
    <text evidence="1">The sequence shown here is derived from an EMBL/GenBank/DDBJ whole genome shotgun (WGS) entry which is preliminary data.</text>
</comment>
<reference evidence="1" key="2">
    <citation type="submission" date="2023-06" db="EMBL/GenBank/DDBJ databases">
        <authorList>
            <person name="Ma L."/>
            <person name="Liu K.-W."/>
            <person name="Li Z."/>
            <person name="Hsiao Y.-Y."/>
            <person name="Qi Y."/>
            <person name="Fu T."/>
            <person name="Tang G."/>
            <person name="Zhang D."/>
            <person name="Sun W.-H."/>
            <person name="Liu D.-K."/>
            <person name="Li Y."/>
            <person name="Chen G.-Z."/>
            <person name="Liu X.-D."/>
            <person name="Liao X.-Y."/>
            <person name="Jiang Y.-T."/>
            <person name="Yu X."/>
            <person name="Hao Y."/>
            <person name="Huang J."/>
            <person name="Zhao X.-W."/>
            <person name="Ke S."/>
            <person name="Chen Y.-Y."/>
            <person name="Wu W.-L."/>
            <person name="Hsu J.-L."/>
            <person name="Lin Y.-F."/>
            <person name="Huang M.-D."/>
            <person name="Li C.-Y."/>
            <person name="Huang L."/>
            <person name="Wang Z.-W."/>
            <person name="Zhao X."/>
            <person name="Zhong W.-Y."/>
            <person name="Peng D.-H."/>
            <person name="Ahmad S."/>
            <person name="Lan S."/>
            <person name="Zhang J.-S."/>
            <person name="Tsai W.-C."/>
            <person name="Van De Peer Y."/>
            <person name="Liu Z.-J."/>
        </authorList>
    </citation>
    <scope>NUCLEOTIDE SEQUENCE</scope>
    <source>
        <strain evidence="1">CP</strain>
        <tissue evidence="1">Leaves</tissue>
    </source>
</reference>
<organism evidence="1 2">
    <name type="scientific">Acorus calamus</name>
    <name type="common">Sweet flag</name>
    <dbReference type="NCBI Taxonomy" id="4465"/>
    <lineage>
        <taxon>Eukaryota</taxon>
        <taxon>Viridiplantae</taxon>
        <taxon>Streptophyta</taxon>
        <taxon>Embryophyta</taxon>
        <taxon>Tracheophyta</taxon>
        <taxon>Spermatophyta</taxon>
        <taxon>Magnoliopsida</taxon>
        <taxon>Liliopsida</taxon>
        <taxon>Acoraceae</taxon>
        <taxon>Acorus</taxon>
    </lineage>
</organism>
<proteinExistence type="predicted"/>
<accession>A0AAV9CJD9</accession>
<dbReference type="EMBL" id="JAUJYO010000019">
    <property type="protein sequence ID" value="KAK1288882.1"/>
    <property type="molecule type" value="Genomic_DNA"/>
</dbReference>
<gene>
    <name evidence="1" type="ORF">QJS10_CPB19g00369</name>
</gene>
<evidence type="ECO:0000313" key="2">
    <source>
        <dbReference type="Proteomes" id="UP001180020"/>
    </source>
</evidence>
<evidence type="ECO:0000313" key="1">
    <source>
        <dbReference type="EMBL" id="KAK1288882.1"/>
    </source>
</evidence>